<name>A0A937A6S3_9BACT</name>
<dbReference type="EMBL" id="JAERQG010000001">
    <property type="protein sequence ID" value="MBL0764737.1"/>
    <property type="molecule type" value="Genomic_DNA"/>
</dbReference>
<feature type="transmembrane region" description="Helical" evidence="1">
    <location>
        <begin position="7"/>
        <end position="23"/>
    </location>
</feature>
<evidence type="ECO:0000256" key="1">
    <source>
        <dbReference type="SAM" id="Phobius"/>
    </source>
</evidence>
<accession>A0A937A6S3</accession>
<keyword evidence="1" id="KW-0472">Membrane</keyword>
<organism evidence="2 3">
    <name type="scientific">Marivirga atlantica</name>
    <dbReference type="NCBI Taxonomy" id="1548457"/>
    <lineage>
        <taxon>Bacteria</taxon>
        <taxon>Pseudomonadati</taxon>
        <taxon>Bacteroidota</taxon>
        <taxon>Cytophagia</taxon>
        <taxon>Cytophagales</taxon>
        <taxon>Marivirgaceae</taxon>
        <taxon>Marivirga</taxon>
    </lineage>
</organism>
<gene>
    <name evidence="2" type="ORF">JKP34_05710</name>
</gene>
<evidence type="ECO:0000313" key="3">
    <source>
        <dbReference type="Proteomes" id="UP000642920"/>
    </source>
</evidence>
<dbReference type="Proteomes" id="UP000642920">
    <property type="component" value="Unassembled WGS sequence"/>
</dbReference>
<dbReference type="AlphaFoldDB" id="A0A937A6S3"/>
<reference evidence="2" key="1">
    <citation type="submission" date="2021-01" db="EMBL/GenBank/DDBJ databases">
        <title>Marivirga sp. nov., isolated from intertidal surface sediments.</title>
        <authorList>
            <person name="Zhang M."/>
        </authorList>
    </citation>
    <scope>NUCLEOTIDE SEQUENCE</scope>
    <source>
        <strain evidence="2">SM1354</strain>
    </source>
</reference>
<evidence type="ECO:0000313" key="2">
    <source>
        <dbReference type="EMBL" id="MBL0764737.1"/>
    </source>
</evidence>
<feature type="transmembrane region" description="Helical" evidence="1">
    <location>
        <begin position="29"/>
        <end position="47"/>
    </location>
</feature>
<keyword evidence="3" id="KW-1185">Reference proteome</keyword>
<protein>
    <submittedName>
        <fullName evidence="2">Uncharacterized protein</fullName>
    </submittedName>
</protein>
<comment type="caution">
    <text evidence="2">The sequence shown here is derived from an EMBL/GenBank/DDBJ whole genome shotgun (WGS) entry which is preliminary data.</text>
</comment>
<keyword evidence="1" id="KW-1133">Transmembrane helix</keyword>
<proteinExistence type="predicted"/>
<sequence>MKKIQTLNALLWAILLLVVTYLFRDHEYAKFTGMIFILGYTASDLFLRRAFEQKAEKR</sequence>
<dbReference type="RefSeq" id="WP_201918588.1">
    <property type="nucleotide sequence ID" value="NZ_JAERQG010000001.1"/>
</dbReference>
<keyword evidence="1" id="KW-0812">Transmembrane</keyword>